<dbReference type="InterPro" id="IPR003501">
    <property type="entry name" value="PTS_EIIB_2/3"/>
</dbReference>
<dbReference type="SUPFAM" id="SSF52794">
    <property type="entry name" value="PTS system IIB component-like"/>
    <property type="match status" value="1"/>
</dbReference>
<keyword evidence="6" id="KW-0598">Phosphotransferase system</keyword>
<dbReference type="CDD" id="cd00211">
    <property type="entry name" value="PTS_IIA_fru"/>
    <property type="match status" value="1"/>
</dbReference>
<dbReference type="PANTHER" id="PTHR36203">
    <property type="entry name" value="ASCORBATE-SPECIFIC PTS SYSTEM EIIA COMPONENT"/>
    <property type="match status" value="1"/>
</dbReference>
<accession>A0ABD0BEH3</accession>
<dbReference type="CDD" id="cd05563">
    <property type="entry name" value="PTS_IIB_ascorbate"/>
    <property type="match status" value="1"/>
</dbReference>
<dbReference type="InterPro" id="IPR013011">
    <property type="entry name" value="PTS_EIIB_2"/>
</dbReference>
<keyword evidence="5" id="KW-0808">Transferase</keyword>
<feature type="domain" description="PTS EIIA type-2" evidence="11">
    <location>
        <begin position="6"/>
        <end position="149"/>
    </location>
</feature>
<dbReference type="PROSITE" id="PS51099">
    <property type="entry name" value="PTS_EIIB_TYPE_2"/>
    <property type="match status" value="1"/>
</dbReference>
<dbReference type="InterPro" id="IPR036095">
    <property type="entry name" value="PTS_EIIB-like_sf"/>
</dbReference>
<dbReference type="RefSeq" id="WP_041476916.1">
    <property type="nucleotide sequence ID" value="NZ_AP019662.1"/>
</dbReference>
<keyword evidence="13" id="KW-0762">Sugar transport</keyword>
<evidence type="ECO:0000313" key="13">
    <source>
        <dbReference type="EMBL" id="GJJ42042.1"/>
    </source>
</evidence>
<evidence type="ECO:0000256" key="6">
    <source>
        <dbReference type="ARBA" id="ARBA00022683"/>
    </source>
</evidence>
<dbReference type="AlphaFoldDB" id="A0ABD0BEH3"/>
<evidence type="ECO:0000259" key="11">
    <source>
        <dbReference type="PROSITE" id="PS51094"/>
    </source>
</evidence>
<dbReference type="InterPro" id="IPR016152">
    <property type="entry name" value="PTrfase/Anion_transptr"/>
</dbReference>
<dbReference type="InterPro" id="IPR002178">
    <property type="entry name" value="PTS_EIIA_type-2_dom"/>
</dbReference>
<dbReference type="Gene3D" id="3.40.930.10">
    <property type="entry name" value="Mannitol-specific EII, Chain A"/>
    <property type="match status" value="1"/>
</dbReference>
<dbReference type="GO" id="GO:0009401">
    <property type="term" value="P:phosphoenolpyruvate-dependent sugar phosphotransferase system"/>
    <property type="evidence" value="ECO:0007669"/>
    <property type="project" value="UniProtKB-KW"/>
</dbReference>
<keyword evidence="2" id="KW-0813">Transport</keyword>
<evidence type="ECO:0000256" key="7">
    <source>
        <dbReference type="ARBA" id="ARBA00022777"/>
    </source>
</evidence>
<organism evidence="13 14">
    <name type="scientific">Corynebacterium ulcerans</name>
    <dbReference type="NCBI Taxonomy" id="65058"/>
    <lineage>
        <taxon>Bacteria</taxon>
        <taxon>Bacillati</taxon>
        <taxon>Actinomycetota</taxon>
        <taxon>Actinomycetes</taxon>
        <taxon>Mycobacteriales</taxon>
        <taxon>Corynebacteriaceae</taxon>
        <taxon>Corynebacterium</taxon>
    </lineage>
</organism>
<evidence type="ECO:0000256" key="9">
    <source>
        <dbReference type="ARBA" id="ARBA00041175"/>
    </source>
</evidence>
<reference evidence="13 14" key="1">
    <citation type="submission" date="2021-11" db="EMBL/GenBank/DDBJ databases">
        <title>Whole genome sequences of diphtheriae toxin producing Corynebacterium ulcerans isolates from cats in Osaka, Japan.</title>
        <authorList>
            <person name="Umeda K."/>
            <person name="Hirai Y."/>
        </authorList>
    </citation>
    <scope>NUCLEOTIDE SEQUENCE [LARGE SCALE GENOMIC DNA]</scope>
    <source>
        <strain evidence="13 14">12109B-1</strain>
    </source>
</reference>
<sequence length="276" mass="29155">MSMLNELLADESIELHGEAETWRDAIASAGALLERTGAVTGEYTEAMIGNVDANGPYIVVAPGFAFAHARPSSAVKQTAMSWLRLKQPVSFGHPKNDPVDLVVALAAQADTAHTAAMKDLAQLLGDKQRREALDWVKTVAELREVLGSVAGLGDGLSTGLNVASTPAVTVTAAPSSTQTTAPKGKILTVCGNGLGTSLFLKNTVEQVLDYWKWSPYFSVEATDTISAKGRAHEADFILTSGEIAATLGDLGVPVYIIQNFTSPAEIDSALRQLFDV</sequence>
<dbReference type="Pfam" id="PF02302">
    <property type="entry name" value="PTS_IIB"/>
    <property type="match status" value="1"/>
</dbReference>
<dbReference type="Pfam" id="PF00359">
    <property type="entry name" value="PTS_EIIA_2"/>
    <property type="match status" value="1"/>
</dbReference>
<dbReference type="PROSITE" id="PS51094">
    <property type="entry name" value="PTS_EIIA_TYPE_2"/>
    <property type="match status" value="1"/>
</dbReference>
<evidence type="ECO:0000256" key="10">
    <source>
        <dbReference type="ARBA" id="ARBA00042072"/>
    </source>
</evidence>
<proteinExistence type="predicted"/>
<evidence type="ECO:0000256" key="4">
    <source>
        <dbReference type="ARBA" id="ARBA00022553"/>
    </source>
</evidence>
<comment type="subcellular location">
    <subcellularLocation>
        <location evidence="1">Cytoplasm</location>
    </subcellularLocation>
</comment>
<feature type="domain" description="PTS EIIB type-2" evidence="12">
    <location>
        <begin position="184"/>
        <end position="276"/>
    </location>
</feature>
<evidence type="ECO:0000256" key="3">
    <source>
        <dbReference type="ARBA" id="ARBA00022490"/>
    </source>
</evidence>
<comment type="caution">
    <text evidence="13">The sequence shown here is derived from an EMBL/GenBank/DDBJ whole genome shotgun (WGS) entry which is preliminary data.</text>
</comment>
<gene>
    <name evidence="13" type="ORF">CULCOIPH005_02310</name>
</gene>
<name>A0ABD0BEH3_CORUL</name>
<dbReference type="EMBL" id="BQFK01000001">
    <property type="protein sequence ID" value="GJJ42042.1"/>
    <property type="molecule type" value="Genomic_DNA"/>
</dbReference>
<evidence type="ECO:0000259" key="12">
    <source>
        <dbReference type="PROSITE" id="PS51099"/>
    </source>
</evidence>
<dbReference type="GO" id="GO:0005737">
    <property type="term" value="C:cytoplasm"/>
    <property type="evidence" value="ECO:0007669"/>
    <property type="project" value="UniProtKB-SubCell"/>
</dbReference>
<dbReference type="Gene3D" id="3.40.50.2300">
    <property type="match status" value="1"/>
</dbReference>
<dbReference type="PANTHER" id="PTHR36203:SF1">
    <property type="entry name" value="ASCORBATE-SPECIFIC PTS SYSTEM EIIA COMPONENT"/>
    <property type="match status" value="1"/>
</dbReference>
<dbReference type="Proteomes" id="UP001205910">
    <property type="component" value="Unassembled WGS sequence"/>
</dbReference>
<keyword evidence="4" id="KW-0597">Phosphoprotein</keyword>
<comment type="function">
    <text evidence="8">The phosphoenolpyruvate-dependent sugar phosphotransferase system (sugar PTS), a major carbohydrate active transport system, catalyzes the phosphorylation of incoming sugar substrates concomitantly with their translocation across the cell membrane. The enzyme II UlaABC PTS system is involved in ascorbate transport.</text>
</comment>
<evidence type="ECO:0000256" key="8">
    <source>
        <dbReference type="ARBA" id="ARBA00037387"/>
    </source>
</evidence>
<dbReference type="GO" id="GO:0016301">
    <property type="term" value="F:kinase activity"/>
    <property type="evidence" value="ECO:0007669"/>
    <property type="project" value="UniProtKB-KW"/>
</dbReference>
<keyword evidence="3" id="KW-0963">Cytoplasm</keyword>
<evidence type="ECO:0000256" key="5">
    <source>
        <dbReference type="ARBA" id="ARBA00022679"/>
    </source>
</evidence>
<keyword evidence="7" id="KW-0418">Kinase</keyword>
<evidence type="ECO:0000313" key="14">
    <source>
        <dbReference type="Proteomes" id="UP001205910"/>
    </source>
</evidence>
<evidence type="ECO:0000256" key="1">
    <source>
        <dbReference type="ARBA" id="ARBA00004496"/>
    </source>
</evidence>
<dbReference type="InterPro" id="IPR051351">
    <property type="entry name" value="Ascorbate-PTS_EIIA_comp"/>
</dbReference>
<protein>
    <recommendedName>
        <fullName evidence="9">Ascorbate-specific PTS system EIIA component</fullName>
    </recommendedName>
    <alternativeName>
        <fullName evidence="10">Ascorbate-specific phosphotransferase enzyme IIA component</fullName>
    </alternativeName>
</protein>
<evidence type="ECO:0000256" key="2">
    <source>
        <dbReference type="ARBA" id="ARBA00022448"/>
    </source>
</evidence>
<dbReference type="SUPFAM" id="SSF55804">
    <property type="entry name" value="Phoshotransferase/anion transport protein"/>
    <property type="match status" value="1"/>
</dbReference>